<accession>A0AAV7X2P3</accession>
<keyword evidence="3" id="KW-1185">Reference proteome</keyword>
<name>A0AAV7X2P3_9NEOP</name>
<feature type="region of interest" description="Disordered" evidence="1">
    <location>
        <begin position="1"/>
        <end position="28"/>
    </location>
</feature>
<feature type="compositionally biased region" description="Basic and acidic residues" evidence="1">
    <location>
        <begin position="11"/>
        <end position="24"/>
    </location>
</feature>
<dbReference type="EMBL" id="JAPTSV010000841">
    <property type="protein sequence ID" value="KAJ1518897.1"/>
    <property type="molecule type" value="Genomic_DNA"/>
</dbReference>
<reference evidence="2" key="1">
    <citation type="submission" date="2022-12" db="EMBL/GenBank/DDBJ databases">
        <title>Chromosome-level genome assembly of the bean flower thrips Megalurothrips usitatus.</title>
        <authorList>
            <person name="Ma L."/>
            <person name="Liu Q."/>
            <person name="Li H."/>
            <person name="Cai W."/>
        </authorList>
    </citation>
    <scope>NUCLEOTIDE SEQUENCE</scope>
    <source>
        <strain evidence="2">Cailab_2022a</strain>
    </source>
</reference>
<protein>
    <submittedName>
        <fullName evidence="2">Uncharacterized protein</fullName>
    </submittedName>
</protein>
<evidence type="ECO:0000313" key="2">
    <source>
        <dbReference type="EMBL" id="KAJ1518897.1"/>
    </source>
</evidence>
<sequence length="1181" mass="133634">MDLSEDDERVDDPPERTLRADCKSTKRKRKDAFPIEDVLPFFTDLRTQLVVNGSLAPRNAQKEKQSCGSEDDGACEDDIKKQFCDSEQLAHGDSDDIKMYNHNFIISLSPKEWDSIGPEEASYNSKCEKTGKTVTRYYTCLKRRMWTNTVDDHFREHMRLDCKLTYTGGRIRQSLPYTDFKGVCEFCHSELIGEMYHAPELGRAANFSCTYTGSYKMKHPLLKRQIKGSRRDEYIDQMVRQNMSSSCVRTLSAEEKMETGEREPPQVPLSRSLRQAKYSHLSALRLHSDPVMAIVVAKRDILYSSFIKDVTYEKFTVHFWNMSQIHAERNYVMKTPDSKISIDASGGFAHKITRSDGKKSGHIFLTEGIIKDPKTKQQVAVACMLSERHDTETMRHWLCCWLRDGALIPKECDIDMSVALTAACVQAFAQLPSIQRYLEECAKILRPGDGVFVPPPCFIRYDVAHFMKLLSKLPCLNKDGVVKRTRQFYLRCLGQVIQCSQIDVIRQILVDIFTVALNESEGTCEVTEEDTPAQASKKRLINLIGNEAGDDLTYSSPEGMDRSAEEQLLEGFWTEVDSMTPQFGKMKRDFSAWGEAIFMEVVESNIMEGNWGNQQYLPELPKALLKLVDLLPMWSSIVVPHFGYGGPTASTTGSENNFNDTKHRAFGHIPLPIRVDEFLFFYIKVLSGKIKLSNAAALEEEDPIEHEIQEPGPEKKHGSESDGHNMFEPDSTQEEPNGTNHDKEHDGDFNTRNIFETDPEEKPPRDTLVEEESGCPSCTKDIYPDGEYSCFYCSAGIHLNSMCSVEVEGLSQEDKNVACIACSRKTERERLAIMEQQANDNWRGLSETKKRKRKSYLEKNSEWLSIDLNDNRSTVPVSLLKNGNSNELKPIKIKQESFVLTNTCPFDSVLQILATAFCDSADFQEYVRGSGSWELSGLIMQMATKGANQSTYRQRALLLKDHFPSRTVLGIQSVEIACHVERMLSVTSMNAPSGTQKIECTSSRCPRKYVEKEIATFTVPITKNNLKCIEEVILTRIQKSTKSMCREKMKEGAGDIEDGFAIIDPKWSKIPMCTGERSQTAAIGKGCLWVLLQDENPRKLAECSLQLGDLPSTIQLTGKVFHLRGVAGFSRPTSKHRGAIGHYRAYCHRYGKWEVYDDLANSVFNCSPSEKVVSHAVCYSI</sequence>
<dbReference type="Proteomes" id="UP001075354">
    <property type="component" value="Unassembled WGS sequence"/>
</dbReference>
<feature type="compositionally biased region" description="Basic and acidic residues" evidence="1">
    <location>
        <begin position="705"/>
        <end position="727"/>
    </location>
</feature>
<organism evidence="2 3">
    <name type="scientific">Megalurothrips usitatus</name>
    <name type="common">bean blossom thrips</name>
    <dbReference type="NCBI Taxonomy" id="439358"/>
    <lineage>
        <taxon>Eukaryota</taxon>
        <taxon>Metazoa</taxon>
        <taxon>Ecdysozoa</taxon>
        <taxon>Arthropoda</taxon>
        <taxon>Hexapoda</taxon>
        <taxon>Insecta</taxon>
        <taxon>Pterygota</taxon>
        <taxon>Neoptera</taxon>
        <taxon>Paraneoptera</taxon>
        <taxon>Thysanoptera</taxon>
        <taxon>Terebrantia</taxon>
        <taxon>Thripoidea</taxon>
        <taxon>Thripidae</taxon>
        <taxon>Megalurothrips</taxon>
    </lineage>
</organism>
<feature type="compositionally biased region" description="Acidic residues" evidence="1">
    <location>
        <begin position="1"/>
        <end position="10"/>
    </location>
</feature>
<evidence type="ECO:0000256" key="1">
    <source>
        <dbReference type="SAM" id="MobiDB-lite"/>
    </source>
</evidence>
<proteinExistence type="predicted"/>
<comment type="caution">
    <text evidence="2">The sequence shown here is derived from an EMBL/GenBank/DDBJ whole genome shotgun (WGS) entry which is preliminary data.</text>
</comment>
<feature type="region of interest" description="Disordered" evidence="1">
    <location>
        <begin position="701"/>
        <end position="774"/>
    </location>
</feature>
<dbReference type="AlphaFoldDB" id="A0AAV7X2P3"/>
<gene>
    <name evidence="2" type="ORF">ONE63_011493</name>
</gene>
<evidence type="ECO:0000313" key="3">
    <source>
        <dbReference type="Proteomes" id="UP001075354"/>
    </source>
</evidence>
<feature type="compositionally biased region" description="Basic and acidic residues" evidence="1">
    <location>
        <begin position="740"/>
        <end position="749"/>
    </location>
</feature>